<dbReference type="Proteomes" id="UP000009038">
    <property type="component" value="Unassembled WGS sequence"/>
</dbReference>
<evidence type="ECO:0000256" key="1">
    <source>
        <dbReference type="SAM" id="MobiDB-lite"/>
    </source>
</evidence>
<accession>G3Y0N3</accession>
<dbReference type="VEuPathDB" id="FungiDB:ASPNIDRAFT2_40005"/>
<organism evidence="2 3">
    <name type="scientific">Aspergillus niger (strain ATCC 1015 / CBS 113.46 / FGSC A1144 / LSHB Ac4 / NCTC 3858a / NRRL 328 / USDA 3528.7)</name>
    <dbReference type="NCBI Taxonomy" id="380704"/>
    <lineage>
        <taxon>Eukaryota</taxon>
        <taxon>Fungi</taxon>
        <taxon>Dikarya</taxon>
        <taxon>Ascomycota</taxon>
        <taxon>Pezizomycotina</taxon>
        <taxon>Eurotiomycetes</taxon>
        <taxon>Eurotiomycetidae</taxon>
        <taxon>Eurotiales</taxon>
        <taxon>Aspergillaceae</taxon>
        <taxon>Aspergillus</taxon>
        <taxon>Aspergillus subgen. Circumdati</taxon>
    </lineage>
</organism>
<dbReference type="HOGENOM" id="CLU_2120591_0_0_1"/>
<dbReference type="AlphaFoldDB" id="G3Y0N3"/>
<reference evidence="2 3" key="1">
    <citation type="journal article" date="2011" name="Genome Res.">
        <title>Comparative genomics of citric-acid-producing Aspergillus niger ATCC 1015 versus enzyme-producing CBS 513.88.</title>
        <authorList>
            <person name="Andersen M.R."/>
            <person name="Salazar M.P."/>
            <person name="Schaap P.J."/>
            <person name="van de Vondervoort P.J."/>
            <person name="Culley D."/>
            <person name="Thykaer J."/>
            <person name="Frisvad J.C."/>
            <person name="Nielsen K.F."/>
            <person name="Albang R."/>
            <person name="Albermann K."/>
            <person name="Berka R.M."/>
            <person name="Braus G.H."/>
            <person name="Braus-Stromeyer S.A."/>
            <person name="Corrochano L.M."/>
            <person name="Dai Z."/>
            <person name="van Dijck P.W."/>
            <person name="Hofmann G."/>
            <person name="Lasure L.L."/>
            <person name="Magnuson J.K."/>
            <person name="Menke H."/>
            <person name="Meijer M."/>
            <person name="Meijer S.L."/>
            <person name="Nielsen J.B."/>
            <person name="Nielsen M.L."/>
            <person name="van Ooyen A.J."/>
            <person name="Pel H.J."/>
            <person name="Poulsen L."/>
            <person name="Samson R.A."/>
            <person name="Stam H."/>
            <person name="Tsang A."/>
            <person name="van den Brink J.M."/>
            <person name="Atkins A."/>
            <person name="Aerts A."/>
            <person name="Shapiro H."/>
            <person name="Pangilinan J."/>
            <person name="Salamov A."/>
            <person name="Lou Y."/>
            <person name="Lindquist E."/>
            <person name="Lucas S."/>
            <person name="Grimwood J."/>
            <person name="Grigoriev I.V."/>
            <person name="Kubicek C.P."/>
            <person name="Martinez D."/>
            <person name="van Peij N.N."/>
            <person name="Roubos J.A."/>
            <person name="Nielsen J."/>
            <person name="Baker S.E."/>
        </authorList>
    </citation>
    <scope>NUCLEOTIDE SEQUENCE [LARGE SCALE GENOMIC DNA]</scope>
    <source>
        <strain evidence="3">ATCC 1015 / CBS 113.46 / FGSC A1144 / LSHB Ac4 / NCTC 3858a / NRRL 328 / USDA 3528.7</strain>
    </source>
</reference>
<feature type="compositionally biased region" description="Basic and acidic residues" evidence="1">
    <location>
        <begin position="110"/>
        <end position="129"/>
    </location>
</feature>
<feature type="region of interest" description="Disordered" evidence="1">
    <location>
        <begin position="108"/>
        <end position="129"/>
    </location>
</feature>
<dbReference type="OrthoDB" id="4488764at2759"/>
<proteinExistence type="predicted"/>
<gene>
    <name evidence="2" type="ORF">ASPNIDRAFT_40005</name>
</gene>
<comment type="caution">
    <text evidence="2">The sequence shown here is derived from an EMBL/GenBank/DDBJ whole genome shotgun (WGS) entry which is preliminary data.</text>
</comment>
<protein>
    <submittedName>
        <fullName evidence="2">Uncharacterized protein</fullName>
    </submittedName>
</protein>
<evidence type="ECO:0000313" key="3">
    <source>
        <dbReference type="Proteomes" id="UP000009038"/>
    </source>
</evidence>
<dbReference type="EMBL" id="ACJE01000009">
    <property type="protein sequence ID" value="EHA23941.1"/>
    <property type="molecule type" value="Genomic_DNA"/>
</dbReference>
<evidence type="ECO:0000313" key="2">
    <source>
        <dbReference type="EMBL" id="EHA23941.1"/>
    </source>
</evidence>
<name>G3Y0N3_ASPNA</name>
<sequence>MAGHVQRSPRSPMVLVGAVYLYPADMKGHPHGNYGNADRATARSLALSVKPSARGVDSIDIEKLPGRSQPSAHRTILNIGIWYHLLHVEDSITMIALPAEAMWLKGGAKQKPERNPGRELISHMPIRDS</sequence>